<dbReference type="PRINTS" id="PR00906">
    <property type="entry name" value="SECA"/>
</dbReference>
<keyword evidence="2" id="KW-0811">Translocation</keyword>
<dbReference type="PANTHER" id="PTHR30612:SF0">
    <property type="entry name" value="CHLOROPLAST PROTEIN-TRANSPORTING ATPASE"/>
    <property type="match status" value="1"/>
</dbReference>
<protein>
    <recommendedName>
        <fullName evidence="3">SecA family profile domain-containing protein</fullName>
    </recommendedName>
</protein>
<dbReference type="SUPFAM" id="SSF52540">
    <property type="entry name" value="P-loop containing nucleoside triphosphate hydrolases"/>
    <property type="match status" value="1"/>
</dbReference>
<dbReference type="GO" id="GO:0006886">
    <property type="term" value="P:intracellular protein transport"/>
    <property type="evidence" value="ECO:0007669"/>
    <property type="project" value="InterPro"/>
</dbReference>
<dbReference type="InterPro" id="IPR000185">
    <property type="entry name" value="SecA"/>
</dbReference>
<organism evidence="4">
    <name type="scientific">marine metagenome</name>
    <dbReference type="NCBI Taxonomy" id="408172"/>
    <lineage>
        <taxon>unclassified sequences</taxon>
        <taxon>metagenomes</taxon>
        <taxon>ecological metagenomes</taxon>
    </lineage>
</organism>
<dbReference type="InterPro" id="IPR011115">
    <property type="entry name" value="SecA_DEAD"/>
</dbReference>
<gene>
    <name evidence="4" type="ORF">METZ01_LOCUS201903</name>
</gene>
<evidence type="ECO:0000313" key="4">
    <source>
        <dbReference type="EMBL" id="SVB49049.1"/>
    </source>
</evidence>
<evidence type="ECO:0000256" key="2">
    <source>
        <dbReference type="ARBA" id="ARBA00023010"/>
    </source>
</evidence>
<reference evidence="4" key="1">
    <citation type="submission" date="2018-05" db="EMBL/GenBank/DDBJ databases">
        <authorList>
            <person name="Lanie J.A."/>
            <person name="Ng W.-L."/>
            <person name="Kazmierczak K.M."/>
            <person name="Andrzejewski T.M."/>
            <person name="Davidsen T.M."/>
            <person name="Wayne K.J."/>
            <person name="Tettelin H."/>
            <person name="Glass J.I."/>
            <person name="Rusch D."/>
            <person name="Podicherti R."/>
            <person name="Tsui H.-C.T."/>
            <person name="Winkler M.E."/>
        </authorList>
    </citation>
    <scope>NUCLEOTIDE SEQUENCE</scope>
</reference>
<dbReference type="GO" id="GO:0005886">
    <property type="term" value="C:plasma membrane"/>
    <property type="evidence" value="ECO:0007669"/>
    <property type="project" value="TreeGrafter"/>
</dbReference>
<dbReference type="Pfam" id="PF07517">
    <property type="entry name" value="SecA_DEAD"/>
    <property type="match status" value="1"/>
</dbReference>
<accession>A0A382EF88</accession>
<sequence length="113" mass="12954">MFNPLNLISKLIKSPNEKELDRLRRILVKINELEPKFANFKDVDFPIKTNEFKKRIKKGETLDDLLPEAFACGREAAKRTIKERPYDVQVIGSIVLHEGKIAEMKTGEGKTLS</sequence>
<dbReference type="PROSITE" id="PS51196">
    <property type="entry name" value="SECA_MOTOR_DEAD"/>
    <property type="match status" value="1"/>
</dbReference>
<dbReference type="GO" id="GO:0005829">
    <property type="term" value="C:cytosol"/>
    <property type="evidence" value="ECO:0007669"/>
    <property type="project" value="TreeGrafter"/>
</dbReference>
<dbReference type="InterPro" id="IPR014018">
    <property type="entry name" value="SecA_motor_DEAD"/>
</dbReference>
<name>A0A382EF88_9ZZZZ</name>
<evidence type="ECO:0000259" key="3">
    <source>
        <dbReference type="PROSITE" id="PS51196"/>
    </source>
</evidence>
<dbReference type="GO" id="GO:0017038">
    <property type="term" value="P:protein import"/>
    <property type="evidence" value="ECO:0007669"/>
    <property type="project" value="InterPro"/>
</dbReference>
<dbReference type="PANTHER" id="PTHR30612">
    <property type="entry name" value="SECA INNER MEMBRANE COMPONENT OF SEC PROTEIN SECRETION SYSTEM"/>
    <property type="match status" value="1"/>
</dbReference>
<feature type="domain" description="SecA family profile" evidence="3">
    <location>
        <begin position="5"/>
        <end position="113"/>
    </location>
</feature>
<keyword evidence="1" id="KW-0653">Protein transport</keyword>
<dbReference type="GO" id="GO:0005524">
    <property type="term" value="F:ATP binding"/>
    <property type="evidence" value="ECO:0007669"/>
    <property type="project" value="InterPro"/>
</dbReference>
<dbReference type="AlphaFoldDB" id="A0A382EF88"/>
<dbReference type="Gene3D" id="3.40.50.300">
    <property type="entry name" value="P-loop containing nucleotide triphosphate hydrolases"/>
    <property type="match status" value="1"/>
</dbReference>
<feature type="non-terminal residue" evidence="4">
    <location>
        <position position="113"/>
    </location>
</feature>
<dbReference type="EMBL" id="UINC01044087">
    <property type="protein sequence ID" value="SVB49049.1"/>
    <property type="molecule type" value="Genomic_DNA"/>
</dbReference>
<dbReference type="GO" id="GO:0043952">
    <property type="term" value="P:protein transport by the Sec complex"/>
    <property type="evidence" value="ECO:0007669"/>
    <property type="project" value="TreeGrafter"/>
</dbReference>
<dbReference type="GO" id="GO:0031522">
    <property type="term" value="C:cell envelope Sec protein transport complex"/>
    <property type="evidence" value="ECO:0007669"/>
    <property type="project" value="TreeGrafter"/>
</dbReference>
<dbReference type="GO" id="GO:0006605">
    <property type="term" value="P:protein targeting"/>
    <property type="evidence" value="ECO:0007669"/>
    <property type="project" value="InterPro"/>
</dbReference>
<dbReference type="SMART" id="SM00957">
    <property type="entry name" value="SecA_DEAD"/>
    <property type="match status" value="1"/>
</dbReference>
<keyword evidence="1" id="KW-0813">Transport</keyword>
<proteinExistence type="predicted"/>
<dbReference type="InterPro" id="IPR027417">
    <property type="entry name" value="P-loop_NTPase"/>
</dbReference>
<evidence type="ECO:0000256" key="1">
    <source>
        <dbReference type="ARBA" id="ARBA00022927"/>
    </source>
</evidence>